<protein>
    <submittedName>
        <fullName evidence="2">Uncharacterized protein</fullName>
    </submittedName>
</protein>
<evidence type="ECO:0000256" key="1">
    <source>
        <dbReference type="SAM" id="Phobius"/>
    </source>
</evidence>
<evidence type="ECO:0000313" key="3">
    <source>
        <dbReference type="Proteomes" id="UP000193944"/>
    </source>
</evidence>
<comment type="caution">
    <text evidence="2">The sequence shown here is derived from an EMBL/GenBank/DDBJ whole genome shotgun (WGS) entry which is preliminary data.</text>
</comment>
<reference evidence="2 3" key="1">
    <citation type="submission" date="2016-08" db="EMBL/GenBank/DDBJ databases">
        <title>A Parts List for Fungal Cellulosomes Revealed by Comparative Genomics.</title>
        <authorList>
            <consortium name="DOE Joint Genome Institute"/>
            <person name="Haitjema C.H."/>
            <person name="Gilmore S.P."/>
            <person name="Henske J.K."/>
            <person name="Solomon K.V."/>
            <person name="De Groot R."/>
            <person name="Kuo A."/>
            <person name="Mondo S.J."/>
            <person name="Salamov A.A."/>
            <person name="Labutti K."/>
            <person name="Zhao Z."/>
            <person name="Chiniquy J."/>
            <person name="Barry K."/>
            <person name="Brewer H.M."/>
            <person name="Purvine S.O."/>
            <person name="Wright A.T."/>
            <person name="Boxma B."/>
            <person name="Van Alen T."/>
            <person name="Hackstein J.H."/>
            <person name="Baker S.E."/>
            <person name="Grigoriev I.V."/>
            <person name="O'Malley M.A."/>
        </authorList>
    </citation>
    <scope>NUCLEOTIDE SEQUENCE [LARGE SCALE GENOMIC DNA]</scope>
    <source>
        <strain evidence="2 3">S4</strain>
    </source>
</reference>
<keyword evidence="1" id="KW-1133">Transmembrane helix</keyword>
<keyword evidence="3" id="KW-1185">Reference proteome</keyword>
<accession>A0A1Y1VVI3</accession>
<keyword evidence="1" id="KW-0472">Membrane</keyword>
<gene>
    <name evidence="2" type="ORF">BCR32DRAFT_115502</name>
</gene>
<evidence type="ECO:0000313" key="2">
    <source>
        <dbReference type="EMBL" id="ORX65301.1"/>
    </source>
</evidence>
<name>A0A1Y1VVI3_9FUNG</name>
<dbReference type="EMBL" id="MCFG01000469">
    <property type="protein sequence ID" value="ORX65301.1"/>
    <property type="molecule type" value="Genomic_DNA"/>
</dbReference>
<proteinExistence type="predicted"/>
<keyword evidence="1" id="KW-0812">Transmembrane</keyword>
<reference evidence="2 3" key="2">
    <citation type="submission" date="2016-08" db="EMBL/GenBank/DDBJ databases">
        <title>Pervasive Adenine N6-methylation of Active Genes in Fungi.</title>
        <authorList>
            <consortium name="DOE Joint Genome Institute"/>
            <person name="Mondo S.J."/>
            <person name="Dannebaum R.O."/>
            <person name="Kuo R.C."/>
            <person name="Labutti K."/>
            <person name="Haridas S."/>
            <person name="Kuo A."/>
            <person name="Salamov A."/>
            <person name="Ahrendt S.R."/>
            <person name="Lipzen A."/>
            <person name="Sullivan W."/>
            <person name="Andreopoulos W.B."/>
            <person name="Clum A."/>
            <person name="Lindquist E."/>
            <person name="Daum C."/>
            <person name="Ramamoorthy G.K."/>
            <person name="Gryganskyi A."/>
            <person name="Culley D."/>
            <person name="Magnuson J.K."/>
            <person name="James T.Y."/>
            <person name="O'Malley M.A."/>
            <person name="Stajich J.E."/>
            <person name="Spatafora J.W."/>
            <person name="Visel A."/>
            <person name="Grigoriev I.V."/>
        </authorList>
    </citation>
    <scope>NUCLEOTIDE SEQUENCE [LARGE SCALE GENOMIC DNA]</scope>
    <source>
        <strain evidence="2 3">S4</strain>
    </source>
</reference>
<organism evidence="2 3">
    <name type="scientific">Anaeromyces robustus</name>
    <dbReference type="NCBI Taxonomy" id="1754192"/>
    <lineage>
        <taxon>Eukaryota</taxon>
        <taxon>Fungi</taxon>
        <taxon>Fungi incertae sedis</taxon>
        <taxon>Chytridiomycota</taxon>
        <taxon>Chytridiomycota incertae sedis</taxon>
        <taxon>Neocallimastigomycetes</taxon>
        <taxon>Neocallimastigales</taxon>
        <taxon>Neocallimastigaceae</taxon>
        <taxon>Anaeromyces</taxon>
    </lineage>
</organism>
<dbReference type="Proteomes" id="UP000193944">
    <property type="component" value="Unassembled WGS sequence"/>
</dbReference>
<feature type="transmembrane region" description="Helical" evidence="1">
    <location>
        <begin position="47"/>
        <end position="67"/>
    </location>
</feature>
<dbReference type="AlphaFoldDB" id="A0A1Y1VVI3"/>
<sequence>MSYCFSEEFLNSKLEKEKQRQTNKNKNKVFTKSDEERIKADEMNSNYWALAILIIIYGSMVNILILML</sequence>